<organism evidence="1 2">
    <name type="scientific">Panagrolaimus sp. ES5</name>
    <dbReference type="NCBI Taxonomy" id="591445"/>
    <lineage>
        <taxon>Eukaryota</taxon>
        <taxon>Metazoa</taxon>
        <taxon>Ecdysozoa</taxon>
        <taxon>Nematoda</taxon>
        <taxon>Chromadorea</taxon>
        <taxon>Rhabditida</taxon>
        <taxon>Tylenchina</taxon>
        <taxon>Panagrolaimomorpha</taxon>
        <taxon>Panagrolaimoidea</taxon>
        <taxon>Panagrolaimidae</taxon>
        <taxon>Panagrolaimus</taxon>
    </lineage>
</organism>
<evidence type="ECO:0000313" key="1">
    <source>
        <dbReference type="Proteomes" id="UP000887579"/>
    </source>
</evidence>
<dbReference type="WBParaSite" id="ES5_v2.g21321.t1">
    <property type="protein sequence ID" value="ES5_v2.g21321.t1"/>
    <property type="gene ID" value="ES5_v2.g21321"/>
</dbReference>
<protein>
    <submittedName>
        <fullName evidence="2">EF-hand domain-containing protein</fullName>
    </submittedName>
</protein>
<reference evidence="2" key="1">
    <citation type="submission" date="2022-11" db="UniProtKB">
        <authorList>
            <consortium name="WormBaseParasite"/>
        </authorList>
    </citation>
    <scope>IDENTIFICATION</scope>
</reference>
<dbReference type="Proteomes" id="UP000887579">
    <property type="component" value="Unplaced"/>
</dbReference>
<accession>A0AC34FVT8</accession>
<name>A0AC34FVT8_9BILA</name>
<proteinExistence type="predicted"/>
<sequence>MRKVYFFTFSLTSFIYALLFIVQVKTLWIGEEYWTIIDHSGNLRNGRTFEDFIRFKGFDIIRDSDPYFYESNVELLVIRDGYAPKLVAHAEKKRCRHRNGPIVTPDDLNPFNINNNADPRPAHPANPSECQSVFYDLNGDGHINIEELYACRYGRIIRDSDPYFYESNVELLVIRDGYAPKLVAHAEKKRCRHRNGPIVTPDDLNPFNVNNNAIPRPVHPANPSECQSVFYDLNGDGHIDNEELYACRYGRVGCSIQIYDANKDGYLDFEELEDCKRVLESDKYVRYCQDAYFDIDRNGHVDSYELERCLQRHDPSRRREFLSSFRAKRKEEFENNNEANELKEKEKIVVF</sequence>
<evidence type="ECO:0000313" key="2">
    <source>
        <dbReference type="WBParaSite" id="ES5_v2.g21321.t1"/>
    </source>
</evidence>